<reference evidence="12" key="1">
    <citation type="submission" date="2023-03" db="EMBL/GenBank/DDBJ databases">
        <title>Chromosome-scale reference genome and RAD-based genetic map of yellow starthistle (Centaurea solstitialis) reveal putative structural variation and QTLs associated with invader traits.</title>
        <authorList>
            <person name="Reatini B."/>
            <person name="Cang F.A."/>
            <person name="Jiang Q."/>
            <person name="Mckibben M.T.W."/>
            <person name="Barker M.S."/>
            <person name="Rieseberg L.H."/>
            <person name="Dlugosch K.M."/>
        </authorList>
    </citation>
    <scope>NUCLEOTIDE SEQUENCE</scope>
    <source>
        <strain evidence="12">CAN-66</strain>
        <tissue evidence="12">Leaf</tissue>
    </source>
</reference>
<protein>
    <recommendedName>
        <fullName evidence="11">Leucine-rich repeat-containing N-terminal plant-type domain-containing protein</fullName>
    </recommendedName>
</protein>
<dbReference type="EMBL" id="JARYMX010000007">
    <property type="protein sequence ID" value="KAJ9540410.1"/>
    <property type="molecule type" value="Genomic_DNA"/>
</dbReference>
<dbReference type="InterPro" id="IPR003591">
    <property type="entry name" value="Leu-rich_rpt_typical-subtyp"/>
</dbReference>
<evidence type="ECO:0000256" key="7">
    <source>
        <dbReference type="ARBA" id="ARBA00022737"/>
    </source>
</evidence>
<dbReference type="FunFam" id="3.80.10.10:FF:000095">
    <property type="entry name" value="LRR receptor-like serine/threonine-protein kinase GSO1"/>
    <property type="match status" value="4"/>
</dbReference>
<keyword evidence="13" id="KW-1185">Reference proteome</keyword>
<dbReference type="PRINTS" id="PR00019">
    <property type="entry name" value="LEURICHRPT"/>
</dbReference>
<dbReference type="PROSITE" id="PS51450">
    <property type="entry name" value="LRR"/>
    <property type="match status" value="5"/>
</dbReference>
<dbReference type="FunFam" id="3.80.10.10:FF:000111">
    <property type="entry name" value="LRR receptor-like serine/threonine-protein kinase ERECTA"/>
    <property type="match status" value="3"/>
</dbReference>
<dbReference type="SMART" id="SM00365">
    <property type="entry name" value="LRR_SD22"/>
    <property type="match status" value="14"/>
</dbReference>
<sequence length="2598" mass="289305">MAARSCIEKERQALMSFNADWSGVDCCNWYGVSCNNFSNVIRIDLSIYGTMPLKFTPSFQVLHQLEYLDISGTDFQLNPIPTFLCSLTKLYHLDISSANLKGSIPYQLGNLSNLLHLDLSHNLLAGSIPFSFGDLTSLTHLDLSGNQLRGVIPKSFGNCSSLVQLNLSNNSLNGSLPNIFGCSSTKELGPIPFPFGDLASLTHLDLSKNQLEGVIPISFGKCSSLVELDLSENRLHGSLPNFVGCSSLYSLSLGHNFLNGSIPNFTRCQSLGKLDLSRNLLTGNLPNSVGQLSNLEYLDVSSNSLKGVISDVHFQNLTHLTYLDMSFNSFAFELTRIPSRLETIKLQSCKLGPSFPAWIQAQRHFRHLDISGAGISHRVPATFWHLPMELEFLNLSSNGINGRLPDITSHYFYGYPGIDLSRNYFEGMIPFVPFRLSSLNLSGNRLSGTLSFLCQSSVDMDLTLLDLSNNLLSGRLPDCWQIFQKRLVVLNLSNNTLSGKIPYSLGYLSQLEALYLRSNAFVGKLPMSLRDCIKLRFVDLGENKLSGNVPTWLGERLTDLSFLVLRSNRFYGTLPPQLCWLNNLRILDLSKNGISGTIPGCFGNFTAMASRRFDDDMFYHSFSWYTEIAFQPMSTVSCHNLQELDGNSEDCSYERYKLALFIDNAFLAWKGTEREFGRGLGLVKSIDLSSNKLSGKVPDEITSLHELVSLNLSSNKLHGEVPTQMGLMKSLETLDLSGNEFSGNIPLSLSEISFLSYLDLSNNNLSGRIPSGTQLQRFNSSVYNGNPRLCGPPLTPRCGLPPVVVVVGKENEDGGELWSSYYIGMGTGFGVGFWGICSTIFFNRSFRHFLFAWLTHIKDWVYVTVSLRYLKLQRKFKSCDLSLGLQKDANTIIATSCIENERRALMSFNASLYAGWGSVDCCNWKGVSCNNLSHVIQLDLSMHKGMTGKLTSSLQVLHQLEYLNLGGIDFQLKPIPSFLGSLTNLRHLDLSSANLIGHIPHELANLSNLLRLNLSHNLLEGSLTFPFGDLTSLTHLDLSGNQFRGVVPEDFWYTSSLVVLNLSENLLNGSLPESVGCSSIEELLLSHNTLYGEVPNFTGCQFLRKLDLSNNLLTGNLPDSVGQLLNLQYLDVSSNSLEGVISDVHFLNLTDLTHLDLSFNNLTFRLISNTSIPSQLESIKLQSCNLGPSFPAWIQRQGQFTLLDISSAKISDKVPAWFWNSLPSHLIFMNLSSNEITGMLPDTTVSIQFYGYPGIDLSYNQLKGRIPMLPFSLAALNLSGNRFSGTLSFLCEIDTGLTFLDLSNNLLSGRLPDCLSQFELLVVLNLSNNTLSGEIPSSLGLLSQLEALYLRSNSFVGELPVSLSNCTKLKFVDFGENKLYGIIPAWIGERLSNLSFLVLQSNRFYGSLPSQICWLNNLQLLDLSKNGLSGSIPWCFGNFTAMATRRFEDDYTNHSYSSYHFKRDPRLKPPKRSYIVYPDRIPDEIHSAIFVDNALVAWKGTEREFKRGLGLLKSIDLSSNNLSGKPPYEITSLHELVALNLSRNKLHGELPKQMGLLKYVETLDLSRNEFSGNIPSSLSQISFLSYLDLSNNNLSGRIPSGTQLQRFNSSVYSGNPRLCGPPLTPRCGLPPVVVVVGKENEEEDDELWKWYYIGTGSGFVVGFWGICSAIFLNRSCRYFLFASLTRVKDWMYVYVVLYFQKLKRMFTSLHYAVLTEVVKWIRSGTVAGEFAEGLMKVAGEDGGWQRLTLPEKMVGGGDGGCRRRCGDRTPRVKEDANMTTVGSCIEKERQVLLFIKANLVDINNSLHDWGSQEEKKDCCKWVGVRCNNHTRHVIGLDLSNSSHGLTGKIGPYLPLLHQLEYLNLSGIDFQFNPIPIFWGSLVNLRYLDISVANLSGCIPHQLANLSNLLHLDLRRNFLEGSIPLPLGDLASLTYLDLSENHLIGSLPNFSGWSSLSKLSLAGNSLNGSIPDLIGCQSLQTLDLSRNQLNGNLPKSVGKLSSLEYLDISSNSLKGVISDVHFRNLTKLDYMDMSFNSLTFDLSFHGNITPFQLETIRLQSCTLGPSFPAWIQTQRYFTHLDISNASISDSIPTWFWNLPSGLKFLDLSSNELKGMLPNMTSNFVGYPGMDLSYNQLEGRIQLLPSKLSSINLSGNKFSGNLSFLCQIDEELTFLDLSNNLLSGRLPDCWLRFQKGMVVLNLSNNTLSGEIPSSLGFLSQLEALYLRSNAFVGELPISFSNCTKLKFADFGENNLSGIIPPWIGERLSNLSFLVLRSNSFYGRLPSQLCWLNNLQVLHLSGNGFSGNIPQCFGNFTTMAKRTLGNDITNHSYHSFHRGSPRPCSVYSRCSMKVQYVSLKSSPRTINYEDLARRPHIDFDIYEEAVFIDSILVAWKGTERNFERVGLQLFKSIDLSNNKFSGELPYEITNLHGLVLLNLSINKLHGEVPKDMGRLESLDSLDLSQNVFSGNIPSSLSDMTLSYLNLSNNNFSGRIPSGPQLQRFECSSYSGNPYLYGLPPGCGLPPPAVIGGKEDEEEEEEEKDGGELWNSYYIGGIPFNRVLADHFSFIFDNHVCVKFVMLAFKFDVDKVAMEIENQIEG</sequence>
<comment type="subcellular location">
    <subcellularLocation>
        <location evidence="1">Cell membrane</location>
        <topology evidence="1">Single-pass type I membrane protein</topology>
    </subcellularLocation>
</comment>
<keyword evidence="7" id="KW-0677">Repeat</keyword>
<keyword evidence="9" id="KW-0472">Membrane</keyword>
<dbReference type="PANTHER" id="PTHR48063">
    <property type="entry name" value="LRR RECEPTOR-LIKE KINASE"/>
    <property type="match status" value="1"/>
</dbReference>
<dbReference type="GO" id="GO:0009791">
    <property type="term" value="P:post-embryonic development"/>
    <property type="evidence" value="ECO:0007669"/>
    <property type="project" value="UniProtKB-ARBA"/>
</dbReference>
<feature type="domain" description="Leucine-rich repeat-containing N-terminal plant-type" evidence="11">
    <location>
        <begin position="1787"/>
        <end position="1827"/>
    </location>
</feature>
<dbReference type="PANTHER" id="PTHR48063:SF103">
    <property type="entry name" value="LEUCINE-RICH RECEPTOR-LIKE KINASE FAMILY PROTEIN"/>
    <property type="match status" value="1"/>
</dbReference>
<evidence type="ECO:0000256" key="9">
    <source>
        <dbReference type="ARBA" id="ARBA00023136"/>
    </source>
</evidence>
<keyword evidence="5" id="KW-0812">Transmembrane</keyword>
<evidence type="ECO:0000259" key="11">
    <source>
        <dbReference type="Pfam" id="PF08263"/>
    </source>
</evidence>
<evidence type="ECO:0000256" key="5">
    <source>
        <dbReference type="ARBA" id="ARBA00022692"/>
    </source>
</evidence>
<dbReference type="InterPro" id="IPR032675">
    <property type="entry name" value="LRR_dom_sf"/>
</dbReference>
<dbReference type="Gene3D" id="3.80.10.10">
    <property type="entry name" value="Ribonuclease Inhibitor"/>
    <property type="match status" value="12"/>
</dbReference>
<evidence type="ECO:0000256" key="3">
    <source>
        <dbReference type="ARBA" id="ARBA00022475"/>
    </source>
</evidence>
<dbReference type="Pfam" id="PF08263">
    <property type="entry name" value="LRRNT_2"/>
    <property type="match status" value="3"/>
</dbReference>
<dbReference type="SMART" id="SM00364">
    <property type="entry name" value="LRR_BAC"/>
    <property type="match status" value="12"/>
</dbReference>
<feature type="domain" description="Leucine-rich repeat-containing N-terminal plant-type" evidence="11">
    <location>
        <begin position="899"/>
        <end position="930"/>
    </location>
</feature>
<organism evidence="12 13">
    <name type="scientific">Centaurea solstitialis</name>
    <name type="common">yellow star-thistle</name>
    <dbReference type="NCBI Taxonomy" id="347529"/>
    <lineage>
        <taxon>Eukaryota</taxon>
        <taxon>Viridiplantae</taxon>
        <taxon>Streptophyta</taxon>
        <taxon>Embryophyta</taxon>
        <taxon>Tracheophyta</taxon>
        <taxon>Spermatophyta</taxon>
        <taxon>Magnoliopsida</taxon>
        <taxon>eudicotyledons</taxon>
        <taxon>Gunneridae</taxon>
        <taxon>Pentapetalae</taxon>
        <taxon>asterids</taxon>
        <taxon>campanulids</taxon>
        <taxon>Asterales</taxon>
        <taxon>Asteraceae</taxon>
        <taxon>Carduoideae</taxon>
        <taxon>Cardueae</taxon>
        <taxon>Centaureinae</taxon>
        <taxon>Centaurea</taxon>
    </lineage>
</organism>
<evidence type="ECO:0000256" key="4">
    <source>
        <dbReference type="ARBA" id="ARBA00022614"/>
    </source>
</evidence>
<dbReference type="Pfam" id="PF00560">
    <property type="entry name" value="LRR_1"/>
    <property type="match status" value="20"/>
</dbReference>
<comment type="caution">
    <text evidence="12">The sequence shown here is derived from an EMBL/GenBank/DDBJ whole genome shotgun (WGS) entry which is preliminary data.</text>
</comment>
<dbReference type="InterPro" id="IPR013210">
    <property type="entry name" value="LRR_N_plant-typ"/>
</dbReference>
<keyword evidence="8" id="KW-1133">Transmembrane helix</keyword>
<dbReference type="InterPro" id="IPR046956">
    <property type="entry name" value="RLP23-like"/>
</dbReference>
<evidence type="ECO:0000256" key="10">
    <source>
        <dbReference type="ARBA" id="ARBA00023180"/>
    </source>
</evidence>
<dbReference type="FunFam" id="3.80.10.10:FF:000041">
    <property type="entry name" value="LRR receptor-like serine/threonine-protein kinase ERECTA"/>
    <property type="match status" value="1"/>
</dbReference>
<dbReference type="Pfam" id="PF13855">
    <property type="entry name" value="LRR_8"/>
    <property type="match status" value="6"/>
</dbReference>
<comment type="similarity">
    <text evidence="2">Belongs to the RLP family.</text>
</comment>
<evidence type="ECO:0000256" key="1">
    <source>
        <dbReference type="ARBA" id="ARBA00004251"/>
    </source>
</evidence>
<gene>
    <name evidence="12" type="ORF">OSB04_026916</name>
</gene>
<keyword evidence="3" id="KW-1003">Cell membrane</keyword>
<dbReference type="Proteomes" id="UP001172457">
    <property type="component" value="Chromosome 7"/>
</dbReference>
<dbReference type="GO" id="GO:0051707">
    <property type="term" value="P:response to other organism"/>
    <property type="evidence" value="ECO:0007669"/>
    <property type="project" value="UniProtKB-ARBA"/>
</dbReference>
<dbReference type="GO" id="GO:0006952">
    <property type="term" value="P:defense response"/>
    <property type="evidence" value="ECO:0007669"/>
    <property type="project" value="UniProtKB-ARBA"/>
</dbReference>
<evidence type="ECO:0000256" key="2">
    <source>
        <dbReference type="ARBA" id="ARBA00009592"/>
    </source>
</evidence>
<dbReference type="InterPro" id="IPR001611">
    <property type="entry name" value="Leu-rich_rpt"/>
</dbReference>
<dbReference type="GO" id="GO:0005886">
    <property type="term" value="C:plasma membrane"/>
    <property type="evidence" value="ECO:0007669"/>
    <property type="project" value="UniProtKB-SubCell"/>
</dbReference>
<evidence type="ECO:0000256" key="6">
    <source>
        <dbReference type="ARBA" id="ARBA00022729"/>
    </source>
</evidence>
<accession>A0AA38W6B8</accession>
<name>A0AA38W6B8_9ASTR</name>
<dbReference type="SUPFAM" id="SSF52047">
    <property type="entry name" value="RNI-like"/>
    <property type="match status" value="1"/>
</dbReference>
<evidence type="ECO:0000313" key="13">
    <source>
        <dbReference type="Proteomes" id="UP001172457"/>
    </source>
</evidence>
<proteinExistence type="inferred from homology"/>
<keyword evidence="6" id="KW-0732">Signal</keyword>
<dbReference type="SUPFAM" id="SSF52058">
    <property type="entry name" value="L domain-like"/>
    <property type="match status" value="6"/>
</dbReference>
<dbReference type="SMART" id="SM00369">
    <property type="entry name" value="LRR_TYP"/>
    <property type="match status" value="25"/>
</dbReference>
<evidence type="ECO:0000313" key="12">
    <source>
        <dbReference type="EMBL" id="KAJ9540410.1"/>
    </source>
</evidence>
<dbReference type="FunFam" id="3.80.10.10:FF:001362">
    <property type="entry name" value="Lrr receptor-like serinethreonine-protein kinase gso2"/>
    <property type="match status" value="1"/>
</dbReference>
<keyword evidence="4" id="KW-0433">Leucine-rich repeat</keyword>
<dbReference type="FunFam" id="3.80.10.10:FF:000453">
    <property type="entry name" value="Leucine-rich receptor-like protein kinase family protein"/>
    <property type="match status" value="1"/>
</dbReference>
<evidence type="ECO:0000256" key="8">
    <source>
        <dbReference type="ARBA" id="ARBA00022989"/>
    </source>
</evidence>
<feature type="domain" description="Leucine-rich repeat-containing N-terminal plant-type" evidence="11">
    <location>
        <begin position="19"/>
        <end position="35"/>
    </location>
</feature>
<keyword evidence="10" id="KW-0325">Glycoprotein</keyword>